<feature type="compositionally biased region" description="Low complexity" evidence="1">
    <location>
        <begin position="93"/>
        <end position="115"/>
    </location>
</feature>
<evidence type="ECO:0008006" key="4">
    <source>
        <dbReference type="Google" id="ProtNLM"/>
    </source>
</evidence>
<feature type="region of interest" description="Disordered" evidence="1">
    <location>
        <begin position="86"/>
        <end position="190"/>
    </location>
</feature>
<dbReference type="InterPro" id="IPR024487">
    <property type="entry name" value="CBP_BcsR"/>
</dbReference>
<dbReference type="OrthoDB" id="8812063at2"/>
<organism evidence="2 3">
    <name type="scientific">Trinickia violacea</name>
    <dbReference type="NCBI Taxonomy" id="2571746"/>
    <lineage>
        <taxon>Bacteria</taxon>
        <taxon>Pseudomonadati</taxon>
        <taxon>Pseudomonadota</taxon>
        <taxon>Betaproteobacteria</taxon>
        <taxon>Burkholderiales</taxon>
        <taxon>Burkholderiaceae</taxon>
        <taxon>Trinickia</taxon>
    </lineage>
</organism>
<accession>A0A4V1EIG8</accession>
<name>A0A4V1EIG8_9BURK</name>
<keyword evidence="3" id="KW-1185">Reference proteome</keyword>
<feature type="compositionally biased region" description="Low complexity" evidence="1">
    <location>
        <begin position="170"/>
        <end position="190"/>
    </location>
</feature>
<sequence length="258" mass="26920">MSVSDDIGNLFRKFGGNADAYQEVARDDEAKISRARWPLLASLDVEAHQDVPTVSVRTASAAGQIKSVQPAAANPVRPASKLPLFARGHRHATTPIPAVAAPPRVVGAPRFAPAPKVEDEPGATRPAAPDQQSANQLMNRAPVASAGERQPARQPEPQPATPAKGIFGRAASTASTASTDKAAAVAPATPAARAANSILGQMFRTAPAAAEPDVKGDLSRLFRRLETPREREPEPAAGAPGRSNILGRTRLDAARKPS</sequence>
<dbReference type="EMBL" id="CP040078">
    <property type="protein sequence ID" value="QCP53720.1"/>
    <property type="molecule type" value="Genomic_DNA"/>
</dbReference>
<dbReference type="Proteomes" id="UP000298656">
    <property type="component" value="Chromosome 2"/>
</dbReference>
<evidence type="ECO:0000313" key="2">
    <source>
        <dbReference type="EMBL" id="QCP53720.1"/>
    </source>
</evidence>
<dbReference type="NCBIfam" id="NF040718">
    <property type="entry name" value="BcsP_of_Ic"/>
    <property type="match status" value="1"/>
</dbReference>
<dbReference type="RefSeq" id="WP_137336489.1">
    <property type="nucleotide sequence ID" value="NZ_CP040078.1"/>
</dbReference>
<dbReference type="KEGG" id="tvl:FAZ95_32425"/>
<feature type="compositionally biased region" description="Basic and acidic residues" evidence="1">
    <location>
        <begin position="249"/>
        <end position="258"/>
    </location>
</feature>
<protein>
    <recommendedName>
        <fullName evidence="4">Cellulose biosynthesis protein BcsR</fullName>
    </recommendedName>
</protein>
<dbReference type="Pfam" id="PF10945">
    <property type="entry name" value="CBP_BcsR"/>
    <property type="match status" value="1"/>
</dbReference>
<feature type="region of interest" description="Disordered" evidence="1">
    <location>
        <begin position="224"/>
        <end position="258"/>
    </location>
</feature>
<reference evidence="2 3" key="1">
    <citation type="submission" date="2019-05" db="EMBL/GenBank/DDBJ databases">
        <title>Burkholderia sp. DHOD12, isolated from subtropical forest soil.</title>
        <authorList>
            <person name="Gao Z.-H."/>
            <person name="Qiu L.-H."/>
        </authorList>
    </citation>
    <scope>NUCLEOTIDE SEQUENCE [LARGE SCALE GENOMIC DNA]</scope>
    <source>
        <strain evidence="2 3">DHOD12</strain>
    </source>
</reference>
<dbReference type="AlphaFoldDB" id="A0A4V1EIG8"/>
<evidence type="ECO:0000256" key="1">
    <source>
        <dbReference type="SAM" id="MobiDB-lite"/>
    </source>
</evidence>
<gene>
    <name evidence="2" type="ORF">FAZ95_32425</name>
</gene>
<proteinExistence type="predicted"/>
<feature type="compositionally biased region" description="Basic and acidic residues" evidence="1">
    <location>
        <begin position="224"/>
        <end position="234"/>
    </location>
</feature>
<evidence type="ECO:0000313" key="3">
    <source>
        <dbReference type="Proteomes" id="UP000298656"/>
    </source>
</evidence>